<keyword evidence="4 8" id="KW-0720">Serine protease</keyword>
<dbReference type="InterPro" id="IPR050131">
    <property type="entry name" value="Peptidase_S8_subtilisin-like"/>
</dbReference>
<dbReference type="VEuPathDB" id="CryptoDB:Cvel_23327"/>
<evidence type="ECO:0000256" key="8">
    <source>
        <dbReference type="PROSITE-ProRule" id="PRU01240"/>
    </source>
</evidence>
<dbReference type="GO" id="GO:0004252">
    <property type="term" value="F:serine-type endopeptidase activity"/>
    <property type="evidence" value="ECO:0007669"/>
    <property type="project" value="UniProtKB-UniRule"/>
</dbReference>
<organism evidence="13">
    <name type="scientific">Chromera velia CCMP2878</name>
    <dbReference type="NCBI Taxonomy" id="1169474"/>
    <lineage>
        <taxon>Eukaryota</taxon>
        <taxon>Sar</taxon>
        <taxon>Alveolata</taxon>
        <taxon>Colpodellida</taxon>
        <taxon>Chromeraceae</taxon>
        <taxon>Chromera</taxon>
    </lineage>
</organism>
<feature type="active site" description="Charge relay system" evidence="7 8">
    <location>
        <position position="156"/>
    </location>
</feature>
<feature type="active site" description="Charge relay system" evidence="7 8">
    <location>
        <position position="364"/>
    </location>
</feature>
<reference evidence="13" key="1">
    <citation type="submission" date="2014-11" db="EMBL/GenBank/DDBJ databases">
        <authorList>
            <person name="Otto D Thomas"/>
            <person name="Naeem Raeece"/>
        </authorList>
    </citation>
    <scope>NUCLEOTIDE SEQUENCE</scope>
</reference>
<evidence type="ECO:0000256" key="11">
    <source>
        <dbReference type="SAM" id="SignalP"/>
    </source>
</evidence>
<dbReference type="InterPro" id="IPR023828">
    <property type="entry name" value="Peptidase_S8_Ser-AS"/>
</dbReference>
<dbReference type="EMBL" id="CDMZ01001536">
    <property type="protein sequence ID" value="CEM34078.1"/>
    <property type="molecule type" value="Genomic_DNA"/>
</dbReference>
<evidence type="ECO:0000256" key="6">
    <source>
        <dbReference type="ARBA" id="ARBA00023619"/>
    </source>
</evidence>
<dbReference type="EC" id="3.4.21.62" evidence="6"/>
<sequence>MTRLLLLLTAFVALPQLICCSEDETDTWILSYKSFLGSKEEHEGERASVLSHFKNVLSFPIKDEKYLPNLHMEVLKVPKGFTGFEILNKIGSSFPGLMHFTKDMKLYGALTSPTVEPKVSANQGYMTTGYGGWGANFEPCWELTTGEDSPLIAVVDTGISTIHPDLDQSVLDGYDFQNSRGYTGSFETDRPLNDDNGHGSHVSCLVSGEGQGGDAVFGGAPRATRKLLAAKALDSNQDTTVSIAVSALDWAIGKGAKISNNSYGAPMSEEPVALKEAVKRAGNAGMLFIAAAGNNGMNTKTSPFYPGSFTASEGFDHVINVASLKPEGTLRSDSNYMDVDLAAPGHEIFSCWQGSQYKAISGTSMAAPIVSGAAALIWSIQPTLTPAQVKTLLMDNVKKMDIDVRAGGTLDAGAACKAANATVESSSVQAYDRSTDAGVDDMKEEEKPSLFDRFGSDDDDDDDDKEDGGLFSGGLFGGDSKFSFDGFKFDGFSFDGFDGLKFDGFSRFGRDDDE</sequence>
<feature type="signal peptide" evidence="11">
    <location>
        <begin position="1"/>
        <end position="20"/>
    </location>
</feature>
<dbReference type="PANTHER" id="PTHR43806:SF11">
    <property type="entry name" value="CEREVISIN-RELATED"/>
    <property type="match status" value="1"/>
</dbReference>
<evidence type="ECO:0000256" key="9">
    <source>
        <dbReference type="RuleBase" id="RU003355"/>
    </source>
</evidence>
<comment type="similarity">
    <text evidence="1 8 9">Belongs to the peptidase S8 family.</text>
</comment>
<dbReference type="Pfam" id="PF00082">
    <property type="entry name" value="Peptidase_S8"/>
    <property type="match status" value="1"/>
</dbReference>
<dbReference type="PRINTS" id="PR00723">
    <property type="entry name" value="SUBTILISIN"/>
</dbReference>
<feature type="chain" id="PRO_5005190987" description="subtilisin" evidence="11">
    <location>
        <begin position="21"/>
        <end position="514"/>
    </location>
</feature>
<gene>
    <name evidence="13" type="ORF">Cvel_23327</name>
</gene>
<evidence type="ECO:0000256" key="3">
    <source>
        <dbReference type="ARBA" id="ARBA00022801"/>
    </source>
</evidence>
<evidence type="ECO:0000259" key="12">
    <source>
        <dbReference type="Pfam" id="PF00082"/>
    </source>
</evidence>
<feature type="region of interest" description="Disordered" evidence="10">
    <location>
        <begin position="433"/>
        <end position="477"/>
    </location>
</feature>
<dbReference type="PhylomeDB" id="A0A0G4GTY2"/>
<name>A0A0G4GTY2_9ALVE</name>
<keyword evidence="11" id="KW-0732">Signal</keyword>
<feature type="compositionally biased region" description="Basic and acidic residues" evidence="10">
    <location>
        <begin position="440"/>
        <end position="456"/>
    </location>
</feature>
<keyword evidence="2 8" id="KW-0645">Protease</keyword>
<evidence type="ECO:0000256" key="1">
    <source>
        <dbReference type="ARBA" id="ARBA00011073"/>
    </source>
</evidence>
<dbReference type="GO" id="GO:0006508">
    <property type="term" value="P:proteolysis"/>
    <property type="evidence" value="ECO:0007669"/>
    <property type="project" value="UniProtKB-KW"/>
</dbReference>
<evidence type="ECO:0000256" key="2">
    <source>
        <dbReference type="ARBA" id="ARBA00022670"/>
    </source>
</evidence>
<dbReference type="SUPFAM" id="SSF52743">
    <property type="entry name" value="Subtilisin-like"/>
    <property type="match status" value="1"/>
</dbReference>
<evidence type="ECO:0000313" key="13">
    <source>
        <dbReference type="EMBL" id="CEM34078.1"/>
    </source>
</evidence>
<feature type="active site" description="Charge relay system" evidence="7 8">
    <location>
        <position position="198"/>
    </location>
</feature>
<evidence type="ECO:0000256" key="4">
    <source>
        <dbReference type="ARBA" id="ARBA00022825"/>
    </source>
</evidence>
<comment type="catalytic activity">
    <reaction evidence="5">
        <text>Hydrolysis of proteins with broad specificity for peptide bonds, and a preference for a large uncharged residue in P1. Hydrolyzes peptide amides.</text>
        <dbReference type="EC" id="3.4.21.62"/>
    </reaction>
</comment>
<dbReference type="PANTHER" id="PTHR43806">
    <property type="entry name" value="PEPTIDASE S8"/>
    <property type="match status" value="1"/>
</dbReference>
<keyword evidence="3 8" id="KW-0378">Hydrolase</keyword>
<dbReference type="InterPro" id="IPR023827">
    <property type="entry name" value="Peptidase_S8_Asp-AS"/>
</dbReference>
<evidence type="ECO:0000256" key="5">
    <source>
        <dbReference type="ARBA" id="ARBA00023529"/>
    </source>
</evidence>
<dbReference type="PROSITE" id="PS00136">
    <property type="entry name" value="SUBTILASE_ASP"/>
    <property type="match status" value="1"/>
</dbReference>
<proteinExistence type="inferred from homology"/>
<feature type="compositionally biased region" description="Acidic residues" evidence="10">
    <location>
        <begin position="457"/>
        <end position="466"/>
    </location>
</feature>
<dbReference type="InterPro" id="IPR036852">
    <property type="entry name" value="Peptidase_S8/S53_dom_sf"/>
</dbReference>
<protein>
    <recommendedName>
        <fullName evidence="6">subtilisin</fullName>
        <ecNumber evidence="6">3.4.21.62</ecNumber>
    </recommendedName>
</protein>
<feature type="domain" description="Peptidase S8/S53" evidence="12">
    <location>
        <begin position="150"/>
        <end position="398"/>
    </location>
</feature>
<evidence type="ECO:0000256" key="7">
    <source>
        <dbReference type="PIRSR" id="PIRSR615500-1"/>
    </source>
</evidence>
<dbReference type="Gene3D" id="3.40.50.200">
    <property type="entry name" value="Peptidase S8/S53 domain"/>
    <property type="match status" value="1"/>
</dbReference>
<dbReference type="PROSITE" id="PS00138">
    <property type="entry name" value="SUBTILASE_SER"/>
    <property type="match status" value="1"/>
</dbReference>
<dbReference type="InterPro" id="IPR015500">
    <property type="entry name" value="Peptidase_S8_subtilisin-rel"/>
</dbReference>
<dbReference type="InterPro" id="IPR000209">
    <property type="entry name" value="Peptidase_S8/S53_dom"/>
</dbReference>
<dbReference type="AlphaFoldDB" id="A0A0G4GTY2"/>
<accession>A0A0G4GTY2</accession>
<dbReference type="PROSITE" id="PS51892">
    <property type="entry name" value="SUBTILASE"/>
    <property type="match status" value="1"/>
</dbReference>
<evidence type="ECO:0000256" key="10">
    <source>
        <dbReference type="SAM" id="MobiDB-lite"/>
    </source>
</evidence>